<dbReference type="STRING" id="340177.Cag_1390"/>
<dbReference type="AlphaFoldDB" id="Q3AQS7"/>
<keyword evidence="2" id="KW-0546">Nucleotide metabolism</keyword>
<organism evidence="3">
    <name type="scientific">Chlorobium chlorochromatii (strain CaD3)</name>
    <dbReference type="NCBI Taxonomy" id="340177"/>
    <lineage>
        <taxon>Bacteria</taxon>
        <taxon>Pseudomonadati</taxon>
        <taxon>Chlorobiota</taxon>
        <taxon>Chlorobiia</taxon>
        <taxon>Chlorobiales</taxon>
        <taxon>Chlorobiaceae</taxon>
        <taxon>Chlorobium/Pelodictyon group</taxon>
        <taxon>Chlorobium</taxon>
    </lineage>
</organism>
<protein>
    <recommendedName>
        <fullName evidence="4">Septum formation protein Maf</fullName>
    </recommendedName>
</protein>
<evidence type="ECO:0000256" key="1">
    <source>
        <dbReference type="ARBA" id="ARBA00022801"/>
    </source>
</evidence>
<evidence type="ECO:0000313" key="3">
    <source>
        <dbReference type="EMBL" id="ABB28648.1"/>
    </source>
</evidence>
<dbReference type="Gene3D" id="3.90.950.10">
    <property type="match status" value="1"/>
</dbReference>
<dbReference type="SUPFAM" id="SSF52972">
    <property type="entry name" value="ITPase-like"/>
    <property type="match status" value="1"/>
</dbReference>
<dbReference type="EMBL" id="CP000108">
    <property type="protein sequence ID" value="ABB28648.1"/>
    <property type="molecule type" value="Genomic_DNA"/>
</dbReference>
<dbReference type="eggNOG" id="COG0424">
    <property type="taxonomic scope" value="Bacteria"/>
</dbReference>
<dbReference type="HOGENOM" id="CLU_2681001_0_0_10"/>
<reference evidence="3" key="1">
    <citation type="submission" date="2005-08" db="EMBL/GenBank/DDBJ databases">
        <title>Complete sequence of Chlorobium chlorochromatii CaD3.</title>
        <authorList>
            <person name="Copeland A."/>
            <person name="Lucas S."/>
            <person name="Lapidus A."/>
            <person name="Barry K."/>
            <person name="Detter J.C."/>
            <person name="Glavina T."/>
            <person name="Hammon N."/>
            <person name="Israni S."/>
            <person name="Pitluck S."/>
            <person name="Bryant D."/>
            <person name="Schmutz J."/>
            <person name="Larimer F."/>
            <person name="Land M."/>
            <person name="Kyrpides N."/>
            <person name="Ivanova N."/>
            <person name="Richardson P."/>
        </authorList>
    </citation>
    <scope>NUCLEOTIDE SEQUENCE [LARGE SCALE GENOMIC DNA]</scope>
    <source>
        <strain evidence="3">CaD3</strain>
    </source>
</reference>
<sequence length="74" mass="8260">MPTTLLYPIILASQSPRRRELLALTLLPFETMSVNTPETLNPTLSPEENVLAIGAIIGTLIFVDLNRRGWNNLQ</sequence>
<dbReference type="InterPro" id="IPR003697">
    <property type="entry name" value="Maf-like"/>
</dbReference>
<proteinExistence type="predicted"/>
<name>Q3AQS7_CHLCH</name>
<evidence type="ECO:0008006" key="4">
    <source>
        <dbReference type="Google" id="ProtNLM"/>
    </source>
</evidence>
<dbReference type="KEGG" id="cch:Cag_1390"/>
<dbReference type="Pfam" id="PF02545">
    <property type="entry name" value="Maf"/>
    <property type="match status" value="1"/>
</dbReference>
<dbReference type="GO" id="GO:0047429">
    <property type="term" value="F:nucleoside triphosphate diphosphatase activity"/>
    <property type="evidence" value="ECO:0007669"/>
    <property type="project" value="InterPro"/>
</dbReference>
<gene>
    <name evidence="3" type="ordered locus">Cag_1390</name>
</gene>
<accession>Q3AQS7</accession>
<dbReference type="GO" id="GO:0009117">
    <property type="term" value="P:nucleotide metabolic process"/>
    <property type="evidence" value="ECO:0007669"/>
    <property type="project" value="UniProtKB-KW"/>
</dbReference>
<keyword evidence="1" id="KW-0378">Hydrolase</keyword>
<dbReference type="InterPro" id="IPR029001">
    <property type="entry name" value="ITPase-like_fam"/>
</dbReference>
<evidence type="ECO:0000256" key="2">
    <source>
        <dbReference type="ARBA" id="ARBA00023080"/>
    </source>
</evidence>